<dbReference type="GO" id="GO:0003824">
    <property type="term" value="F:catalytic activity"/>
    <property type="evidence" value="ECO:0007669"/>
    <property type="project" value="InterPro"/>
</dbReference>
<dbReference type="PANTHER" id="PTHR43211:SF1">
    <property type="entry name" value="BLL6422 PROTEIN"/>
    <property type="match status" value="1"/>
</dbReference>
<reference evidence="2" key="1">
    <citation type="submission" date="2021-01" db="EMBL/GenBank/DDBJ databases">
        <title>Whole genome shotgun sequence of Planosporangium mesophilum NBRC 109066.</title>
        <authorList>
            <person name="Komaki H."/>
            <person name="Tamura T."/>
        </authorList>
    </citation>
    <scope>NUCLEOTIDE SEQUENCE</scope>
    <source>
        <strain evidence="2">NBRC 109066</strain>
    </source>
</reference>
<dbReference type="Pfam" id="PF01557">
    <property type="entry name" value="FAA_hydrolase"/>
    <property type="match status" value="1"/>
</dbReference>
<feature type="domain" description="Fumarylacetoacetase-like C-terminal" evidence="1">
    <location>
        <begin position="72"/>
        <end position="294"/>
    </location>
</feature>
<sequence>MRIARRQTSDGPRLAALAGDDLVDLDTTADLTALLADDGALAEAAETALRLRRQVTPMAEAELLAPLQPATFRDFSTFYEHVNGISGGRVPPEFFEIPTFYFSNPYAITGPHADIAVPPGSTLFDFELEVGAVIGRPGRDLTVDEAGAHIAGFVIVNDFSARDTQFHEMRMGLGPAKGKDSATSLGTLFVTVDELAEHRSGLSYDLRMEVRVNDRLIGGDTLASMSWTFEALVAYAARGTEVRPGDLLGSGTCQNGCLAELWGRHGRDHLPPLAPGDVVTTTVTGLGETRNRIVPGPAAHPIVPWRTA</sequence>
<evidence type="ECO:0000313" key="3">
    <source>
        <dbReference type="Proteomes" id="UP000599074"/>
    </source>
</evidence>
<keyword evidence="3" id="KW-1185">Reference proteome</keyword>
<dbReference type="EMBL" id="BOON01000019">
    <property type="protein sequence ID" value="GII22786.1"/>
    <property type="molecule type" value="Genomic_DNA"/>
</dbReference>
<dbReference type="Gene3D" id="3.90.850.10">
    <property type="entry name" value="Fumarylacetoacetase-like, C-terminal domain"/>
    <property type="match status" value="1"/>
</dbReference>
<dbReference type="RefSeq" id="WP_168115323.1">
    <property type="nucleotide sequence ID" value="NZ_BOON01000019.1"/>
</dbReference>
<dbReference type="PANTHER" id="PTHR43211">
    <property type="entry name" value="FUMARYLACETOACETATE HYDROLASE"/>
    <property type="match status" value="1"/>
</dbReference>
<evidence type="ECO:0000313" key="2">
    <source>
        <dbReference type="EMBL" id="GII22786.1"/>
    </source>
</evidence>
<accession>A0A8J3TC41</accession>
<gene>
    <name evidence="2" type="ORF">Pme01_23830</name>
</gene>
<comment type="caution">
    <text evidence="2">The sequence shown here is derived from an EMBL/GenBank/DDBJ whole genome shotgun (WGS) entry which is preliminary data.</text>
</comment>
<name>A0A8J3TC41_9ACTN</name>
<dbReference type="AlphaFoldDB" id="A0A8J3TC41"/>
<dbReference type="InterPro" id="IPR036663">
    <property type="entry name" value="Fumarylacetoacetase_C_sf"/>
</dbReference>
<dbReference type="SUPFAM" id="SSF56529">
    <property type="entry name" value="FAH"/>
    <property type="match status" value="1"/>
</dbReference>
<dbReference type="InterPro" id="IPR011234">
    <property type="entry name" value="Fumarylacetoacetase-like_C"/>
</dbReference>
<evidence type="ECO:0000259" key="1">
    <source>
        <dbReference type="Pfam" id="PF01557"/>
    </source>
</evidence>
<protein>
    <submittedName>
        <fullName evidence="2">Hydroxylase</fullName>
    </submittedName>
</protein>
<organism evidence="2 3">
    <name type="scientific">Planosporangium mesophilum</name>
    <dbReference type="NCBI Taxonomy" id="689768"/>
    <lineage>
        <taxon>Bacteria</taxon>
        <taxon>Bacillati</taxon>
        <taxon>Actinomycetota</taxon>
        <taxon>Actinomycetes</taxon>
        <taxon>Micromonosporales</taxon>
        <taxon>Micromonosporaceae</taxon>
        <taxon>Planosporangium</taxon>
    </lineage>
</organism>
<proteinExistence type="predicted"/>
<dbReference type="Proteomes" id="UP000599074">
    <property type="component" value="Unassembled WGS sequence"/>
</dbReference>